<dbReference type="EMBL" id="BPTR01000001">
    <property type="protein sequence ID" value="GJG27242.1"/>
    <property type="molecule type" value="Genomic_DNA"/>
</dbReference>
<dbReference type="RefSeq" id="WP_006282947.1">
    <property type="nucleotide sequence ID" value="NZ_BPTR01000001.1"/>
</dbReference>
<dbReference type="CDD" id="cd02440">
    <property type="entry name" value="AdoMet_MTases"/>
    <property type="match status" value="1"/>
</dbReference>
<organism evidence="8 9">
    <name type="scientific">Segatella bryantii</name>
    <name type="common">Prevotella bryantii</name>
    <dbReference type="NCBI Taxonomy" id="77095"/>
    <lineage>
        <taxon>Bacteria</taxon>
        <taxon>Pseudomonadati</taxon>
        <taxon>Bacteroidota</taxon>
        <taxon>Bacteroidia</taxon>
        <taxon>Bacteroidales</taxon>
        <taxon>Prevotellaceae</taxon>
        <taxon>Segatella</taxon>
    </lineage>
</organism>
<dbReference type="AlphaFoldDB" id="A0AA37HWX8"/>
<evidence type="ECO:0000256" key="4">
    <source>
        <dbReference type="ARBA" id="ARBA00022691"/>
    </source>
</evidence>
<dbReference type="GO" id="GO:0016430">
    <property type="term" value="F:tRNA (adenine-N6)-methyltransferase activity"/>
    <property type="evidence" value="ECO:0007669"/>
    <property type="project" value="UniProtKB-UniRule"/>
</dbReference>
<dbReference type="Pfam" id="PF05175">
    <property type="entry name" value="MTS"/>
    <property type="match status" value="1"/>
</dbReference>
<dbReference type="GO" id="GO:0005737">
    <property type="term" value="C:cytoplasm"/>
    <property type="evidence" value="ECO:0007669"/>
    <property type="project" value="UniProtKB-SubCell"/>
</dbReference>
<comment type="function">
    <text evidence="6">Specifically methylates the adenine in position 37 of tRNA(1)(Val) (anticodon cmo5UAC).</text>
</comment>
<gene>
    <name evidence="8" type="ORF">PRRU23_09420</name>
</gene>
<evidence type="ECO:0000256" key="1">
    <source>
        <dbReference type="ARBA" id="ARBA00022490"/>
    </source>
</evidence>
<name>A0AA37HWX8_SEGBR</name>
<dbReference type="SUPFAM" id="SSF53335">
    <property type="entry name" value="S-adenosyl-L-methionine-dependent methyltransferases"/>
    <property type="match status" value="1"/>
</dbReference>
<comment type="similarity">
    <text evidence="6">Belongs to the methyltransferase superfamily. tRNA (adenine-N(6)-)-methyltransferase family.</text>
</comment>
<feature type="domain" description="Methyltransferase small" evidence="7">
    <location>
        <begin position="37"/>
        <end position="140"/>
    </location>
</feature>
<keyword evidence="4 6" id="KW-0949">S-adenosyl-L-methionine</keyword>
<dbReference type="HAMAP" id="MF_01872">
    <property type="entry name" value="tRNA_methyltr_YfiC"/>
    <property type="match status" value="1"/>
</dbReference>
<evidence type="ECO:0000256" key="5">
    <source>
        <dbReference type="ARBA" id="ARBA00022694"/>
    </source>
</evidence>
<dbReference type="InterPro" id="IPR002052">
    <property type="entry name" value="DNA_methylase_N6_adenine_CS"/>
</dbReference>
<dbReference type="InterPro" id="IPR007848">
    <property type="entry name" value="Small_mtfrase_dom"/>
</dbReference>
<keyword evidence="2 6" id="KW-0489">Methyltransferase</keyword>
<evidence type="ECO:0000256" key="2">
    <source>
        <dbReference type="ARBA" id="ARBA00022603"/>
    </source>
</evidence>
<dbReference type="InterPro" id="IPR022882">
    <property type="entry name" value="tRNA_adenine-N6_MeTrfase"/>
</dbReference>
<accession>A0AA37HWX8</accession>
<protein>
    <recommendedName>
        <fullName evidence="6">tRNA1(Val) (adenine(37)-N6)-methyltransferase</fullName>
        <ecNumber evidence="6">2.1.1.223</ecNumber>
    </recommendedName>
    <alternativeName>
        <fullName evidence="6">tRNA m6A37 methyltransferase</fullName>
    </alternativeName>
</protein>
<comment type="catalytic activity">
    <reaction evidence="6">
        <text>adenosine(37) in tRNA1(Val) + S-adenosyl-L-methionine = N(6)-methyladenosine(37) in tRNA1(Val) + S-adenosyl-L-homocysteine + H(+)</text>
        <dbReference type="Rhea" id="RHEA:43160"/>
        <dbReference type="Rhea" id="RHEA-COMP:10369"/>
        <dbReference type="Rhea" id="RHEA-COMP:10370"/>
        <dbReference type="ChEBI" id="CHEBI:15378"/>
        <dbReference type="ChEBI" id="CHEBI:57856"/>
        <dbReference type="ChEBI" id="CHEBI:59789"/>
        <dbReference type="ChEBI" id="CHEBI:74411"/>
        <dbReference type="ChEBI" id="CHEBI:74449"/>
        <dbReference type="EC" id="2.1.1.223"/>
    </reaction>
</comment>
<dbReference type="PANTHER" id="PTHR47739:SF1">
    <property type="entry name" value="TRNA1(VAL) (ADENINE(37)-N6)-METHYLTRANSFERASE"/>
    <property type="match status" value="1"/>
</dbReference>
<evidence type="ECO:0000313" key="9">
    <source>
        <dbReference type="Proteomes" id="UP000887043"/>
    </source>
</evidence>
<keyword evidence="5 6" id="KW-0819">tRNA processing</keyword>
<evidence type="ECO:0000256" key="6">
    <source>
        <dbReference type="HAMAP-Rule" id="MF_01872"/>
    </source>
</evidence>
<dbReference type="Proteomes" id="UP000887043">
    <property type="component" value="Unassembled WGS sequence"/>
</dbReference>
<keyword evidence="3 6" id="KW-0808">Transferase</keyword>
<evidence type="ECO:0000313" key="8">
    <source>
        <dbReference type="EMBL" id="GJG27242.1"/>
    </source>
</evidence>
<comment type="caution">
    <text evidence="8">The sequence shown here is derived from an EMBL/GenBank/DDBJ whole genome shotgun (WGS) entry which is preliminary data.</text>
</comment>
<comment type="subcellular location">
    <subcellularLocation>
        <location evidence="6">Cytoplasm</location>
    </subcellularLocation>
</comment>
<reference evidence="8" key="1">
    <citation type="submission" date="2021-08" db="EMBL/GenBank/DDBJ databases">
        <title>Prevotella lacticifex sp. nov., isolated from rumen of cow.</title>
        <authorList>
            <person name="Shinkai T."/>
            <person name="Ikeyama N."/>
            <person name="Kumagai M."/>
            <person name="Ohmori H."/>
            <person name="Sakamoto M."/>
            <person name="Ohkuma M."/>
            <person name="Mitsumori M."/>
        </authorList>
    </citation>
    <scope>NUCLEOTIDE SEQUENCE</scope>
    <source>
        <strain evidence="8">DSM 11371</strain>
    </source>
</reference>
<dbReference type="GO" id="GO:0003676">
    <property type="term" value="F:nucleic acid binding"/>
    <property type="evidence" value="ECO:0007669"/>
    <property type="project" value="InterPro"/>
</dbReference>
<keyword evidence="1 6" id="KW-0963">Cytoplasm</keyword>
<proteinExistence type="inferred from homology"/>
<dbReference type="GO" id="GO:0008033">
    <property type="term" value="P:tRNA processing"/>
    <property type="evidence" value="ECO:0007669"/>
    <property type="project" value="UniProtKB-UniRule"/>
</dbReference>
<dbReference type="PRINTS" id="PR00507">
    <property type="entry name" value="N12N6MTFRASE"/>
</dbReference>
<dbReference type="EC" id="2.1.1.223" evidence="6"/>
<dbReference type="InterPro" id="IPR050210">
    <property type="entry name" value="tRNA_Adenine-N(6)_MTase"/>
</dbReference>
<sequence>MKNNSFTFQQFEIKQEHCGMKVGTDGVLLGAWALGGDHVLDIGTGTGLLALMMAQRYPNAFVDAIDIDDAACRQAVENVRNSIFHDQICVHFMDLQKYYLFLQGNSGDVKKYDSIISNPPYFVNSLKNPDSQRMMARHAESLPYSELLEVSKNLLKVDGSLSVILPAETVDSFVSIACSKGYYLSRKHAIKTVSRKQPSRYLLELKLMFPGTIDEQVFCLMNSDGKRTDWFANMTSDFYLY</sequence>
<dbReference type="Gene3D" id="3.40.50.150">
    <property type="entry name" value="Vaccinia Virus protein VP39"/>
    <property type="match status" value="1"/>
</dbReference>
<dbReference type="GO" id="GO:0032259">
    <property type="term" value="P:methylation"/>
    <property type="evidence" value="ECO:0007669"/>
    <property type="project" value="UniProtKB-KW"/>
</dbReference>
<evidence type="ECO:0000256" key="3">
    <source>
        <dbReference type="ARBA" id="ARBA00022679"/>
    </source>
</evidence>
<dbReference type="PANTHER" id="PTHR47739">
    <property type="entry name" value="TRNA1(VAL) (ADENINE(37)-N6)-METHYLTRANSFERASE"/>
    <property type="match status" value="1"/>
</dbReference>
<dbReference type="PROSITE" id="PS00092">
    <property type="entry name" value="N6_MTASE"/>
    <property type="match status" value="1"/>
</dbReference>
<evidence type="ECO:0000259" key="7">
    <source>
        <dbReference type="Pfam" id="PF05175"/>
    </source>
</evidence>
<dbReference type="InterPro" id="IPR029063">
    <property type="entry name" value="SAM-dependent_MTases_sf"/>
</dbReference>